<gene>
    <name evidence="2" type="ORF">Sfla_6607</name>
</gene>
<evidence type="ECO:0000313" key="2">
    <source>
        <dbReference type="EMBL" id="ADW07919.1"/>
    </source>
</evidence>
<feature type="region of interest" description="Disordered" evidence="1">
    <location>
        <begin position="75"/>
        <end position="94"/>
    </location>
</feature>
<reference evidence="2 3" key="1">
    <citation type="submission" date="2011-01" db="EMBL/GenBank/DDBJ databases">
        <title>Complete sequence of plasmid1 of Streptomyces flavogriseus ATCC 33331.</title>
        <authorList>
            <consortium name="US DOE Joint Genome Institute"/>
            <person name="Lucas S."/>
            <person name="Copeland A."/>
            <person name="Lapidus A."/>
            <person name="Cheng J.-F."/>
            <person name="Goodwin L."/>
            <person name="Pitluck S."/>
            <person name="Davenport K."/>
            <person name="Detter J.C."/>
            <person name="Han C."/>
            <person name="Tapia R."/>
            <person name="Land M."/>
            <person name="Hauser L."/>
            <person name="Kyrpides N."/>
            <person name="Ivanova N."/>
            <person name="Ovchinnikova G."/>
            <person name="Pagani I."/>
            <person name="Brumm P."/>
            <person name="Mead D."/>
            <person name="Woyke T."/>
        </authorList>
    </citation>
    <scope>NUCLEOTIDE SEQUENCE [LARGE SCALE GENOMIC DNA]</scope>
    <source>
        <strain evidence="3">ATCC 33331 / IAF-45CD</strain>
        <plasmid evidence="2 3">pSFLA01</plasmid>
    </source>
</reference>
<name>A0A8D4BDT8_STRFA</name>
<evidence type="ECO:0000256" key="1">
    <source>
        <dbReference type="SAM" id="MobiDB-lite"/>
    </source>
</evidence>
<proteinExistence type="predicted"/>
<sequence>MHTCSEGTDPPYGAMVDLVRGIQARTRPELRRRVGVRTPAPPLHPFRLIEQPFRVREPRLPQKLHDVLVVVREPGDLTLDGDPPPARPWARAGE</sequence>
<dbReference type="EMBL" id="CP002476">
    <property type="protein sequence ID" value="ADW07919.1"/>
    <property type="molecule type" value="Genomic_DNA"/>
</dbReference>
<dbReference type="AlphaFoldDB" id="A0A8D4BDT8"/>
<dbReference type="KEGG" id="sfa:Sfla_6607"/>
<geneLocation type="plasmid" evidence="2 3">
    <name>pSFLA01</name>
</geneLocation>
<protein>
    <submittedName>
        <fullName evidence="2">Uncharacterized protein</fullName>
    </submittedName>
</protein>
<keyword evidence="2" id="KW-0614">Plasmid</keyword>
<evidence type="ECO:0000313" key="3">
    <source>
        <dbReference type="Proteomes" id="UP000002066"/>
    </source>
</evidence>
<dbReference type="Proteomes" id="UP000002066">
    <property type="component" value="Plasmid pSFLA01"/>
</dbReference>
<accession>A0A8D4BDT8</accession>
<organism evidence="2 3">
    <name type="scientific">Streptomyces pratensis (strain ATCC 33331 / IAF-45CD)</name>
    <dbReference type="NCBI Taxonomy" id="591167"/>
    <lineage>
        <taxon>Bacteria</taxon>
        <taxon>Bacillati</taxon>
        <taxon>Actinomycetota</taxon>
        <taxon>Actinomycetes</taxon>
        <taxon>Kitasatosporales</taxon>
        <taxon>Streptomycetaceae</taxon>
        <taxon>Streptomyces</taxon>
    </lineage>
</organism>